<reference evidence="1" key="1">
    <citation type="submission" date="2020-06" db="EMBL/GenBank/DDBJ databases">
        <title>Draft genome of Bugula neritina, a colonial animal packing powerful symbionts and potential medicines.</title>
        <authorList>
            <person name="Rayko M."/>
        </authorList>
    </citation>
    <scope>NUCLEOTIDE SEQUENCE [LARGE SCALE GENOMIC DNA]</scope>
    <source>
        <strain evidence="1">Kwan_BN1</strain>
    </source>
</reference>
<keyword evidence="2" id="KW-1185">Reference proteome</keyword>
<dbReference type="EMBL" id="VXIV02003214">
    <property type="protein sequence ID" value="KAF6019734.1"/>
    <property type="molecule type" value="Genomic_DNA"/>
</dbReference>
<accession>A0A7J7J221</accession>
<evidence type="ECO:0000313" key="2">
    <source>
        <dbReference type="Proteomes" id="UP000593567"/>
    </source>
</evidence>
<comment type="caution">
    <text evidence="1">The sequence shown here is derived from an EMBL/GenBank/DDBJ whole genome shotgun (WGS) entry which is preliminary data.</text>
</comment>
<protein>
    <submittedName>
        <fullName evidence="1">Uncharacterized protein</fullName>
    </submittedName>
</protein>
<dbReference type="Proteomes" id="UP000593567">
    <property type="component" value="Unassembled WGS sequence"/>
</dbReference>
<sequence>MNSGNEYELVAKMMGFLTKLSEVCYHRLLVRYNDVFKQLREKLTSVSSKKLKLVVITKHYLKDLVVLSFNGAVYDIPLIPQHMLRYLLEQTQKVLFTAKKRKQIHVYSNGKIKISRRAQFSCFKVFVL</sequence>
<evidence type="ECO:0000313" key="1">
    <source>
        <dbReference type="EMBL" id="KAF6019734.1"/>
    </source>
</evidence>
<organism evidence="1 2">
    <name type="scientific">Bugula neritina</name>
    <name type="common">Brown bryozoan</name>
    <name type="synonym">Sertularia neritina</name>
    <dbReference type="NCBI Taxonomy" id="10212"/>
    <lineage>
        <taxon>Eukaryota</taxon>
        <taxon>Metazoa</taxon>
        <taxon>Spiralia</taxon>
        <taxon>Lophotrochozoa</taxon>
        <taxon>Bryozoa</taxon>
        <taxon>Gymnolaemata</taxon>
        <taxon>Cheilostomatida</taxon>
        <taxon>Flustrina</taxon>
        <taxon>Buguloidea</taxon>
        <taxon>Bugulidae</taxon>
        <taxon>Bugula</taxon>
    </lineage>
</organism>
<dbReference type="AlphaFoldDB" id="A0A7J7J221"/>
<name>A0A7J7J221_BUGNE</name>
<proteinExistence type="predicted"/>
<gene>
    <name evidence="1" type="ORF">EB796_021962</name>
</gene>